<dbReference type="Gene3D" id="3.90.1200.10">
    <property type="match status" value="1"/>
</dbReference>
<protein>
    <submittedName>
        <fullName evidence="2">Phosphotransferase enzyme family protein</fullName>
    </submittedName>
</protein>
<dbReference type="InterPro" id="IPR011009">
    <property type="entry name" value="Kinase-like_dom_sf"/>
</dbReference>
<dbReference type="EMBL" id="FOIE01000001">
    <property type="protein sequence ID" value="SES69166.1"/>
    <property type="molecule type" value="Genomic_DNA"/>
</dbReference>
<feature type="domain" description="Aminoglycoside phosphotransferase" evidence="1">
    <location>
        <begin position="127"/>
        <end position="190"/>
    </location>
</feature>
<evidence type="ECO:0000313" key="2">
    <source>
        <dbReference type="EMBL" id="SES69166.1"/>
    </source>
</evidence>
<dbReference type="AlphaFoldDB" id="A0A1H9YJC7"/>
<proteinExistence type="predicted"/>
<dbReference type="GO" id="GO:0016740">
    <property type="term" value="F:transferase activity"/>
    <property type="evidence" value="ECO:0007669"/>
    <property type="project" value="UniProtKB-KW"/>
</dbReference>
<dbReference type="Proteomes" id="UP000198507">
    <property type="component" value="Unassembled WGS sequence"/>
</dbReference>
<name>A0A1H9YJC7_9ACTN</name>
<dbReference type="RefSeq" id="WP_091437625.1">
    <property type="nucleotide sequence ID" value="NZ_FOIE01000001.1"/>
</dbReference>
<keyword evidence="3" id="KW-1185">Reference proteome</keyword>
<evidence type="ECO:0000313" key="3">
    <source>
        <dbReference type="Proteomes" id="UP000198507"/>
    </source>
</evidence>
<dbReference type="InterPro" id="IPR002575">
    <property type="entry name" value="Aminoglycoside_PTrfase"/>
</dbReference>
<reference evidence="3" key="1">
    <citation type="submission" date="2016-10" db="EMBL/GenBank/DDBJ databases">
        <authorList>
            <person name="Varghese N."/>
            <person name="Submissions S."/>
        </authorList>
    </citation>
    <scope>NUCLEOTIDE SEQUENCE [LARGE SCALE GENOMIC DNA]</scope>
    <source>
        <strain evidence="3">DSM 44209</strain>
    </source>
</reference>
<dbReference type="OrthoDB" id="236897at2"/>
<organism evidence="2 3">
    <name type="scientific">Geodermatophilus poikilotrophus</name>
    <dbReference type="NCBI Taxonomy" id="1333667"/>
    <lineage>
        <taxon>Bacteria</taxon>
        <taxon>Bacillati</taxon>
        <taxon>Actinomycetota</taxon>
        <taxon>Actinomycetes</taxon>
        <taxon>Geodermatophilales</taxon>
        <taxon>Geodermatophilaceae</taxon>
        <taxon>Geodermatophilus</taxon>
    </lineage>
</organism>
<accession>A0A1H9YJC7</accession>
<evidence type="ECO:0000259" key="1">
    <source>
        <dbReference type="Pfam" id="PF01636"/>
    </source>
</evidence>
<gene>
    <name evidence="2" type="ORF">SAMN04488546_0144</name>
</gene>
<sequence length="264" mass="28651">MPGTSGSEVLLLGGTANRGQVVRVGDTVRRPQRASSPATHALLRHLADVGFPGAPRFLGVDDQGREVLSYVAGTAITPPHPAWALTDAALVSVAHLLRDYHRAVSTLDPASLPWPPSPPAPFAGELVSHNDVNLDNVVFRDGRAVALIDFDLASPGCRVWDVACAVRLWAPLRPDRFIDDARRGRALPRLRLFADAYGLSGDDRERLVTAVRQNHEWSYDIVGTAAANGHAGFADYWTGGTRERAERTRQWYLASGDLLRAALL</sequence>
<dbReference type="SUPFAM" id="SSF56112">
    <property type="entry name" value="Protein kinase-like (PK-like)"/>
    <property type="match status" value="1"/>
</dbReference>
<dbReference type="Pfam" id="PF01636">
    <property type="entry name" value="APH"/>
    <property type="match status" value="1"/>
</dbReference>
<keyword evidence="2" id="KW-0808">Transferase</keyword>